<dbReference type="AlphaFoldDB" id="A0A8J2S8D9"/>
<feature type="domain" description="Kazal-like" evidence="6">
    <location>
        <begin position="746"/>
        <end position="798"/>
    </location>
</feature>
<dbReference type="PANTHER" id="PTHR21312">
    <property type="entry name" value="SERINE PROTEASE INHIBITOR"/>
    <property type="match status" value="1"/>
</dbReference>
<keyword evidence="4" id="KW-1015">Disulfide bond</keyword>
<feature type="domain" description="Kazal-like" evidence="6">
    <location>
        <begin position="246"/>
        <end position="298"/>
    </location>
</feature>
<dbReference type="EMBL" id="CAKKLH010000314">
    <property type="protein sequence ID" value="CAH0111584.1"/>
    <property type="molecule type" value="Genomic_DNA"/>
</dbReference>
<feature type="signal peptide" evidence="5">
    <location>
        <begin position="1"/>
        <end position="32"/>
    </location>
</feature>
<keyword evidence="5" id="KW-0732">Signal</keyword>
<dbReference type="InterPro" id="IPR002350">
    <property type="entry name" value="Kazal_dom"/>
</dbReference>
<dbReference type="InterPro" id="IPR036058">
    <property type="entry name" value="Kazal_dom_sf"/>
</dbReference>
<feature type="domain" description="Kazal-like" evidence="6">
    <location>
        <begin position="55"/>
        <end position="107"/>
    </location>
</feature>
<sequence length="824" mass="90903">MFKFASIKHQSSIVFLAVALVSILCFVQNVKAQDEPEDALEQNDLELIAEEDLALAHARSCLYNCSRPYSPLCGSDRRTYGNICHLNTKNRLDGTRVRRVSSGTCRHQRCVPDVQPITCVCTDCQSNSASCSSSSNPNRPVTCSNVNRAVCGTNGVTYRNACLLSLRTACLGYPVRVCHKGPCRRSNDEDEEAPEAVLENVKIDFSCKYCRYIKHQSSFIAFLATLVVSISCSKLGVYGGGNDEDSILVPPCHIACTLEYMPVCGSDGKTYSNICHLNAKNTCDGTHIRKIHDGPCHYHEHCVPNVHPLVWSCPCRIRCSHIFRPVCGTDGITYPNACQLASRNACKKYPARVCHRGPCQNAPYLTGVGLEEMKEIRGFSINSCGPGNRCGGAVAIAQQATIAAKAIEIQNVQAGAAAQGRRANAINILCPGYSKVQVLQQKHKSSIVFLAVALVSILCFVQSVKAQDELEDEADLGIEPIDEEDVALEQPGRGCRYNCFRPYRPLCGSDRRTYGNICHLNTKNRLDGTRVRRVSSGTCRQQRCSQTSTPAVTCTCDCRTNRVRCFLTAFPNIPRTCSNENRPVCGTNGVTYRNACQLARATACLGYPVRVCRNGPCRRSQDEDEEAGSPVGKGGPTTAVIRADIYTILFQQKGHRSYTIISYSVLDDNQLKLGDINTKSHSIKRLWYTNSYSHIANLFRTKEFTADVKMWRVRIPSMKALCSTAFLVAVTVLCILSKKTDVNGAVIIRQPCGLRCTREYNPVCGTDGRTYSNPCVLKAKNMCDGTNVRKAYSGRCNYYLGNDLAFSPSRLSTRSLILENYRTM</sequence>
<evidence type="ECO:0000313" key="7">
    <source>
        <dbReference type="EMBL" id="CAH0111584.1"/>
    </source>
</evidence>
<dbReference type="PANTHER" id="PTHR21312:SF28">
    <property type="entry name" value="OVOINHIBITOR-RELATED"/>
    <property type="match status" value="1"/>
</dbReference>
<gene>
    <name evidence="7" type="ORF">DGAL_LOCUS15232</name>
</gene>
<dbReference type="PROSITE" id="PS51465">
    <property type="entry name" value="KAZAL_2"/>
    <property type="match status" value="7"/>
</dbReference>
<protein>
    <recommendedName>
        <fullName evidence="6">Kazal-like domain-containing protein</fullName>
    </recommendedName>
</protein>
<proteinExistence type="predicted"/>
<evidence type="ECO:0000256" key="5">
    <source>
        <dbReference type="SAM" id="SignalP"/>
    </source>
</evidence>
<evidence type="ECO:0000256" key="2">
    <source>
        <dbReference type="ARBA" id="ARBA00022525"/>
    </source>
</evidence>
<dbReference type="Pfam" id="PF07648">
    <property type="entry name" value="Kazal_2"/>
    <property type="match status" value="2"/>
</dbReference>
<name>A0A8J2S8D9_9CRUS</name>
<organism evidence="7 8">
    <name type="scientific">Daphnia galeata</name>
    <dbReference type="NCBI Taxonomy" id="27404"/>
    <lineage>
        <taxon>Eukaryota</taxon>
        <taxon>Metazoa</taxon>
        <taxon>Ecdysozoa</taxon>
        <taxon>Arthropoda</taxon>
        <taxon>Crustacea</taxon>
        <taxon>Branchiopoda</taxon>
        <taxon>Diplostraca</taxon>
        <taxon>Cladocera</taxon>
        <taxon>Anomopoda</taxon>
        <taxon>Daphniidae</taxon>
        <taxon>Daphnia</taxon>
    </lineage>
</organism>
<comment type="subcellular location">
    <subcellularLocation>
        <location evidence="1">Secreted</location>
    </subcellularLocation>
</comment>
<feature type="chain" id="PRO_5035234507" description="Kazal-like domain-containing protein" evidence="5">
    <location>
        <begin position="33"/>
        <end position="824"/>
    </location>
</feature>
<evidence type="ECO:0000313" key="8">
    <source>
        <dbReference type="Proteomes" id="UP000789390"/>
    </source>
</evidence>
<dbReference type="Gene3D" id="3.30.60.30">
    <property type="match status" value="7"/>
</dbReference>
<evidence type="ECO:0000256" key="3">
    <source>
        <dbReference type="ARBA" id="ARBA00022690"/>
    </source>
</evidence>
<dbReference type="SUPFAM" id="SSF100895">
    <property type="entry name" value="Kazal-type serine protease inhibitors"/>
    <property type="match status" value="7"/>
</dbReference>
<comment type="caution">
    <text evidence="7">The sequence shown here is derived from an EMBL/GenBank/DDBJ whole genome shotgun (WGS) entry which is preliminary data.</text>
</comment>
<dbReference type="Proteomes" id="UP000789390">
    <property type="component" value="Unassembled WGS sequence"/>
</dbReference>
<dbReference type="GO" id="GO:0005576">
    <property type="term" value="C:extracellular region"/>
    <property type="evidence" value="ECO:0007669"/>
    <property type="project" value="UniProtKB-SubCell"/>
</dbReference>
<dbReference type="CDD" id="cd00104">
    <property type="entry name" value="KAZAL_FS"/>
    <property type="match status" value="5"/>
</dbReference>
<feature type="domain" description="Kazal-like" evidence="6">
    <location>
        <begin position="489"/>
        <end position="541"/>
    </location>
</feature>
<evidence type="ECO:0000256" key="4">
    <source>
        <dbReference type="ARBA" id="ARBA00023157"/>
    </source>
</evidence>
<feature type="domain" description="Kazal-like" evidence="6">
    <location>
        <begin position="125"/>
        <end position="185"/>
    </location>
</feature>
<feature type="domain" description="Kazal-like" evidence="6">
    <location>
        <begin position="567"/>
        <end position="619"/>
    </location>
</feature>
<dbReference type="GO" id="GO:0030414">
    <property type="term" value="F:peptidase inhibitor activity"/>
    <property type="evidence" value="ECO:0007669"/>
    <property type="project" value="UniProtKB-KW"/>
</dbReference>
<dbReference type="Pfam" id="PF00050">
    <property type="entry name" value="Kazal_1"/>
    <property type="match status" value="5"/>
</dbReference>
<feature type="domain" description="Kazal-like" evidence="6">
    <location>
        <begin position="307"/>
        <end position="361"/>
    </location>
</feature>
<keyword evidence="8" id="KW-1185">Reference proteome</keyword>
<dbReference type="SMART" id="SM00280">
    <property type="entry name" value="KAZAL"/>
    <property type="match status" value="7"/>
</dbReference>
<evidence type="ECO:0000259" key="6">
    <source>
        <dbReference type="PROSITE" id="PS51465"/>
    </source>
</evidence>
<keyword evidence="3" id="KW-0646">Protease inhibitor</keyword>
<dbReference type="OrthoDB" id="6381713at2759"/>
<evidence type="ECO:0000256" key="1">
    <source>
        <dbReference type="ARBA" id="ARBA00004613"/>
    </source>
</evidence>
<keyword evidence="2" id="KW-0964">Secreted</keyword>
<accession>A0A8J2S8D9</accession>
<reference evidence="7" key="1">
    <citation type="submission" date="2021-11" db="EMBL/GenBank/DDBJ databases">
        <authorList>
            <person name="Schell T."/>
        </authorList>
    </citation>
    <scope>NUCLEOTIDE SEQUENCE</scope>
    <source>
        <strain evidence="7">M5</strain>
    </source>
</reference>